<dbReference type="PROSITE" id="PS51671">
    <property type="entry name" value="ACT"/>
    <property type="match status" value="1"/>
</dbReference>
<dbReference type="InterPro" id="IPR045865">
    <property type="entry name" value="ACT-like_dom_sf"/>
</dbReference>
<dbReference type="Pfam" id="PF04607">
    <property type="entry name" value="RelA_SpoT"/>
    <property type="match status" value="1"/>
</dbReference>
<evidence type="ECO:0000256" key="5">
    <source>
        <dbReference type="ARBA" id="ARBA00048244"/>
    </source>
</evidence>
<dbReference type="Pfam" id="PF19296">
    <property type="entry name" value="RelA_AH_RIS"/>
    <property type="match status" value="2"/>
</dbReference>
<evidence type="ECO:0000313" key="11">
    <source>
        <dbReference type="EMBL" id="GIU65857.1"/>
    </source>
</evidence>
<dbReference type="EC" id="2.7.6.5" evidence="1"/>
<evidence type="ECO:0000259" key="10">
    <source>
        <dbReference type="PROSITE" id="PS51880"/>
    </source>
</evidence>
<dbReference type="InterPro" id="IPR002912">
    <property type="entry name" value="ACT_dom"/>
</dbReference>
<proteinExistence type="inferred from homology"/>
<dbReference type="Gene3D" id="3.30.70.260">
    <property type="match status" value="1"/>
</dbReference>
<accession>A0ABQ4PS51</accession>
<dbReference type="CDD" id="cd04876">
    <property type="entry name" value="ACT_RelA-SpoT"/>
    <property type="match status" value="1"/>
</dbReference>
<feature type="domain" description="HD" evidence="9">
    <location>
        <begin position="75"/>
        <end position="174"/>
    </location>
</feature>
<dbReference type="SUPFAM" id="SSF81301">
    <property type="entry name" value="Nucleotidyltransferase"/>
    <property type="match status" value="1"/>
</dbReference>
<dbReference type="RefSeq" id="WP_284358327.1">
    <property type="nucleotide sequence ID" value="NZ_BPFZ01000001.1"/>
</dbReference>
<feature type="domain" description="TGS" evidence="10">
    <location>
        <begin position="416"/>
        <end position="481"/>
    </location>
</feature>
<evidence type="ECO:0000259" key="9">
    <source>
        <dbReference type="PROSITE" id="PS51831"/>
    </source>
</evidence>
<comment type="similarity">
    <text evidence="6">Belongs to the relA/spoT family.</text>
</comment>
<dbReference type="PANTHER" id="PTHR21262">
    <property type="entry name" value="GUANOSINE-3',5'-BIS DIPHOSPHATE 3'-PYROPHOSPHOHYDROLASE"/>
    <property type="match status" value="1"/>
</dbReference>
<name>A0ABQ4PS51_9PROT</name>
<dbReference type="Pfam" id="PF02824">
    <property type="entry name" value="TGS"/>
    <property type="match status" value="1"/>
</dbReference>
<organism evidence="11 12">
    <name type="scientific">Candidatus Phycosocius spiralis</name>
    <dbReference type="NCBI Taxonomy" id="2815099"/>
    <lineage>
        <taxon>Bacteria</taxon>
        <taxon>Pseudomonadati</taxon>
        <taxon>Pseudomonadota</taxon>
        <taxon>Alphaproteobacteria</taxon>
        <taxon>Caulobacterales</taxon>
        <taxon>Caulobacterales incertae sedis</taxon>
        <taxon>Candidatus Phycosocius</taxon>
    </lineage>
</organism>
<dbReference type="Gene3D" id="3.10.20.30">
    <property type="match status" value="1"/>
</dbReference>
<dbReference type="InterPro" id="IPR003607">
    <property type="entry name" value="HD/PDEase_dom"/>
</dbReference>
<dbReference type="SMART" id="SM00954">
    <property type="entry name" value="RelA_SpoT"/>
    <property type="match status" value="1"/>
</dbReference>
<dbReference type="NCBIfam" id="TIGR00691">
    <property type="entry name" value="spoT_relA"/>
    <property type="match status" value="1"/>
</dbReference>
<feature type="compositionally biased region" description="Polar residues" evidence="7">
    <location>
        <begin position="1"/>
        <end position="11"/>
    </location>
</feature>
<dbReference type="Gene3D" id="1.10.3210.10">
    <property type="entry name" value="Hypothetical protein af1432"/>
    <property type="match status" value="1"/>
</dbReference>
<feature type="compositionally biased region" description="Basic and acidic residues" evidence="7">
    <location>
        <begin position="12"/>
        <end position="21"/>
    </location>
</feature>
<evidence type="ECO:0000256" key="4">
    <source>
        <dbReference type="ARBA" id="ARBA00032407"/>
    </source>
</evidence>
<dbReference type="Pfam" id="PF13328">
    <property type="entry name" value="HD_4"/>
    <property type="match status" value="1"/>
</dbReference>
<dbReference type="CDD" id="cd00077">
    <property type="entry name" value="HDc"/>
    <property type="match status" value="1"/>
</dbReference>
<dbReference type="InterPro" id="IPR004811">
    <property type="entry name" value="RelA/Spo_fam"/>
</dbReference>
<evidence type="ECO:0000256" key="6">
    <source>
        <dbReference type="RuleBase" id="RU003847"/>
    </source>
</evidence>
<dbReference type="SUPFAM" id="SSF81271">
    <property type="entry name" value="TGS-like"/>
    <property type="match status" value="1"/>
</dbReference>
<reference evidence="11" key="1">
    <citation type="submission" date="2021-05" db="EMBL/GenBank/DDBJ databases">
        <authorList>
            <person name="Tanabe Y."/>
        </authorList>
    </citation>
    <scope>NUCLEOTIDE SEQUENCE</scope>
    <source>
        <strain evidence="11">BOTRYCO-1</strain>
    </source>
</reference>
<dbReference type="Pfam" id="PF13291">
    <property type="entry name" value="ACT_4"/>
    <property type="match status" value="1"/>
</dbReference>
<dbReference type="InterPro" id="IPR045600">
    <property type="entry name" value="RelA/SpoT_AH_RIS"/>
</dbReference>
<feature type="domain" description="ACT" evidence="8">
    <location>
        <begin position="672"/>
        <end position="746"/>
    </location>
</feature>
<evidence type="ECO:0000256" key="3">
    <source>
        <dbReference type="ARBA" id="ARBA00029754"/>
    </source>
</evidence>
<dbReference type="InterPro" id="IPR043519">
    <property type="entry name" value="NT_sf"/>
</dbReference>
<evidence type="ECO:0000259" key="8">
    <source>
        <dbReference type="PROSITE" id="PS51671"/>
    </source>
</evidence>
<dbReference type="CDD" id="cd05399">
    <property type="entry name" value="NT_Rel-Spo_like"/>
    <property type="match status" value="1"/>
</dbReference>
<evidence type="ECO:0000256" key="2">
    <source>
        <dbReference type="ARBA" id="ARBA00014315"/>
    </source>
</evidence>
<dbReference type="PROSITE" id="PS51880">
    <property type="entry name" value="TGS"/>
    <property type="match status" value="1"/>
</dbReference>
<dbReference type="PROSITE" id="PS51831">
    <property type="entry name" value="HD"/>
    <property type="match status" value="1"/>
</dbReference>
<comment type="catalytic activity">
    <reaction evidence="5">
        <text>GTP + ATP = guanosine 3'-diphosphate 5'-triphosphate + AMP</text>
        <dbReference type="Rhea" id="RHEA:22088"/>
        <dbReference type="ChEBI" id="CHEBI:30616"/>
        <dbReference type="ChEBI" id="CHEBI:37565"/>
        <dbReference type="ChEBI" id="CHEBI:142410"/>
        <dbReference type="ChEBI" id="CHEBI:456215"/>
        <dbReference type="EC" id="2.7.6.5"/>
    </reaction>
</comment>
<comment type="function">
    <text evidence="6">In eubacteria ppGpp (guanosine 3'-diphosphate 5'-diphosphate) is a mediator of the stringent response that coordinates a variety of cellular activities in response to changes in nutritional abundance.</text>
</comment>
<dbReference type="InterPro" id="IPR004095">
    <property type="entry name" value="TGS"/>
</dbReference>
<dbReference type="CDD" id="cd01668">
    <property type="entry name" value="TGS_RSH"/>
    <property type="match status" value="1"/>
</dbReference>
<dbReference type="InterPro" id="IPR007685">
    <property type="entry name" value="RelA_SpoT"/>
</dbReference>
<dbReference type="EMBL" id="BPFZ01000001">
    <property type="protein sequence ID" value="GIU65857.1"/>
    <property type="molecule type" value="Genomic_DNA"/>
</dbReference>
<dbReference type="PANTHER" id="PTHR21262:SF36">
    <property type="entry name" value="BIFUNCTIONAL (P)PPGPP SYNTHASE_HYDROLASE SPOT"/>
    <property type="match status" value="1"/>
</dbReference>
<dbReference type="InterPro" id="IPR006674">
    <property type="entry name" value="HD_domain"/>
</dbReference>
<dbReference type="SUPFAM" id="SSF109604">
    <property type="entry name" value="HD-domain/PDEase-like"/>
    <property type="match status" value="1"/>
</dbReference>
<evidence type="ECO:0000256" key="1">
    <source>
        <dbReference type="ARBA" id="ARBA00013251"/>
    </source>
</evidence>
<dbReference type="Proteomes" id="UP001161064">
    <property type="component" value="Unassembled WGS sequence"/>
</dbReference>
<protein>
    <recommendedName>
        <fullName evidence="2">GTP pyrophosphokinase rsh</fullName>
        <ecNumber evidence="1">2.7.6.5</ecNumber>
    </recommendedName>
    <alternativeName>
        <fullName evidence="4">(p)ppGpp synthase</fullName>
    </alternativeName>
    <alternativeName>
        <fullName evidence="3">ATP:GTP 3'-pyrophosphotransferase</fullName>
    </alternativeName>
</protein>
<dbReference type="InterPro" id="IPR012676">
    <property type="entry name" value="TGS-like"/>
</dbReference>
<evidence type="ECO:0000256" key="7">
    <source>
        <dbReference type="SAM" id="MobiDB-lite"/>
    </source>
</evidence>
<evidence type="ECO:0000313" key="12">
    <source>
        <dbReference type="Proteomes" id="UP001161064"/>
    </source>
</evidence>
<gene>
    <name evidence="11" type="primary">spoT</name>
    <name evidence="11" type="ORF">PsB1_0011</name>
</gene>
<dbReference type="InterPro" id="IPR012675">
    <property type="entry name" value="Beta-grasp_dom_sf"/>
</dbReference>
<reference evidence="11" key="2">
    <citation type="journal article" date="2023" name="ISME Commun">
        <title>Characterization of a bloom-associated alphaproteobacterial lineage, 'Candidatus Phycosocius': insights into freshwater algal-bacterial interactions.</title>
        <authorList>
            <person name="Tanabe Y."/>
            <person name="Yamaguchi H."/>
            <person name="Yoshida M."/>
            <person name="Kai A."/>
            <person name="Okazaki Y."/>
        </authorList>
    </citation>
    <scope>NUCLEOTIDE SEQUENCE</scope>
    <source>
        <strain evidence="11">BOTRYCO-1</strain>
    </source>
</reference>
<dbReference type="Gene3D" id="3.30.460.10">
    <property type="entry name" value="Beta Polymerase, domain 2"/>
    <property type="match status" value="1"/>
</dbReference>
<dbReference type="InterPro" id="IPR033655">
    <property type="entry name" value="TGS_RelA/SpoT"/>
</dbReference>
<feature type="region of interest" description="Disordered" evidence="7">
    <location>
        <begin position="1"/>
        <end position="21"/>
    </location>
</feature>
<sequence length="746" mass="83353">MGDDTSTPTIDQSRELPFPEHIVRPPSRGRILRQYELVDRIRAYDPDVDEDAINRAYVFAMQRHGSQLRASGDPYFAHPIEVAGILTELRLDSASIITGLLHDTIEDTTATSSEIEHLFGHEVAQLVDGVTKLSQLELNSNRTKQAENLQKFILALSKDVRVLLVKLADRLHNMRTLNYIKKREKRERIARETADIYAPLARRMGIQRFSGELEELAFEHLHPQAAKTIHEQLTNLRVQRADAVATVTQKISAALEASGIEAMVVGREKRAYSIWKKLERKSISFSEVTDLYGFRVVVDRVSDCYAALGVIHEAWSCVPNRFKDFISVPKPNGYRSIHTGIVGPNATSVDIQIRTHDMNRIAEDGVAAHWRYKNSSYGYHPLEENGSDPLAPLRSLVEILEHGGDPEEFLENAKLEMFQDQVFAFTPKGDLIVLPYGATPLDFAYAVHTRIGDTTVGARINGEERPLRTALTNGDVVEILRSDRRRPVADWESVAVTGKARSAIRRLVRESEREEFTTLGKRLAGHALRRVGVNPDEVNLEDALQRLKYESLDELYAAIGRGRLTGAVLAEAAVPGFVHKSVLGEPRLMIDDDHAGDFVRGSDLRPGVGLHFMACCSPLPGDRIVGVHMPDRGVEVHTIDCEHLAEHETNEDQWIDLAWSDEAKRNGLALGRLILSCENSKGVFAQVGKIISECDGNITNVRAQNRREDFIDLLVDVEVADSKHLNIIAASLRALPVVIDVKRLRG</sequence>
<comment type="caution">
    <text evidence="11">The sequence shown here is derived from an EMBL/GenBank/DDBJ whole genome shotgun (WGS) entry which is preliminary data.</text>
</comment>
<keyword evidence="12" id="KW-1185">Reference proteome</keyword>
<dbReference type="SMART" id="SM00471">
    <property type="entry name" value="HDc"/>
    <property type="match status" value="1"/>
</dbReference>
<dbReference type="SUPFAM" id="SSF55021">
    <property type="entry name" value="ACT-like"/>
    <property type="match status" value="1"/>
</dbReference>